<gene>
    <name evidence="1" type="ORF">M407DRAFT_93478</name>
</gene>
<protein>
    <submittedName>
        <fullName evidence="1">Uncharacterized protein</fullName>
    </submittedName>
</protein>
<dbReference type="EMBL" id="KN823046">
    <property type="protein sequence ID" value="KIO25217.1"/>
    <property type="molecule type" value="Genomic_DNA"/>
</dbReference>
<evidence type="ECO:0000313" key="2">
    <source>
        <dbReference type="Proteomes" id="UP000054248"/>
    </source>
</evidence>
<organism evidence="1 2">
    <name type="scientific">Tulasnella calospora MUT 4182</name>
    <dbReference type="NCBI Taxonomy" id="1051891"/>
    <lineage>
        <taxon>Eukaryota</taxon>
        <taxon>Fungi</taxon>
        <taxon>Dikarya</taxon>
        <taxon>Basidiomycota</taxon>
        <taxon>Agaricomycotina</taxon>
        <taxon>Agaricomycetes</taxon>
        <taxon>Cantharellales</taxon>
        <taxon>Tulasnellaceae</taxon>
        <taxon>Tulasnella</taxon>
    </lineage>
</organism>
<keyword evidence="2" id="KW-1185">Reference proteome</keyword>
<dbReference type="HOGENOM" id="CLU_2623795_0_0_1"/>
<proteinExistence type="predicted"/>
<sequence>MMRSVTMPALALHSTTRFRHLTPVSHARNPWKWVDQLPRLHAAYAFAGYSGWQLGLAHVRNPSRHTQEKSDGCGACIN</sequence>
<reference evidence="1 2" key="1">
    <citation type="submission" date="2014-04" db="EMBL/GenBank/DDBJ databases">
        <authorList>
            <consortium name="DOE Joint Genome Institute"/>
            <person name="Kuo A."/>
            <person name="Girlanda M."/>
            <person name="Perotto S."/>
            <person name="Kohler A."/>
            <person name="Nagy L.G."/>
            <person name="Floudas D."/>
            <person name="Copeland A."/>
            <person name="Barry K.W."/>
            <person name="Cichocki N."/>
            <person name="Veneault-Fourrey C."/>
            <person name="LaButti K."/>
            <person name="Lindquist E.A."/>
            <person name="Lipzen A."/>
            <person name="Lundell T."/>
            <person name="Morin E."/>
            <person name="Murat C."/>
            <person name="Sun H."/>
            <person name="Tunlid A."/>
            <person name="Henrissat B."/>
            <person name="Grigoriev I.V."/>
            <person name="Hibbett D.S."/>
            <person name="Martin F."/>
            <person name="Nordberg H.P."/>
            <person name="Cantor M.N."/>
            <person name="Hua S.X."/>
        </authorList>
    </citation>
    <scope>NUCLEOTIDE SEQUENCE [LARGE SCALE GENOMIC DNA]</scope>
    <source>
        <strain evidence="1 2">MUT 4182</strain>
    </source>
</reference>
<reference evidence="2" key="2">
    <citation type="submission" date="2015-01" db="EMBL/GenBank/DDBJ databases">
        <title>Evolutionary Origins and Diversification of the Mycorrhizal Mutualists.</title>
        <authorList>
            <consortium name="DOE Joint Genome Institute"/>
            <consortium name="Mycorrhizal Genomics Consortium"/>
            <person name="Kohler A."/>
            <person name="Kuo A."/>
            <person name="Nagy L.G."/>
            <person name="Floudas D."/>
            <person name="Copeland A."/>
            <person name="Barry K.W."/>
            <person name="Cichocki N."/>
            <person name="Veneault-Fourrey C."/>
            <person name="LaButti K."/>
            <person name="Lindquist E.A."/>
            <person name="Lipzen A."/>
            <person name="Lundell T."/>
            <person name="Morin E."/>
            <person name="Murat C."/>
            <person name="Riley R."/>
            <person name="Ohm R."/>
            <person name="Sun H."/>
            <person name="Tunlid A."/>
            <person name="Henrissat B."/>
            <person name="Grigoriev I.V."/>
            <person name="Hibbett D.S."/>
            <person name="Martin F."/>
        </authorList>
    </citation>
    <scope>NUCLEOTIDE SEQUENCE [LARGE SCALE GENOMIC DNA]</scope>
    <source>
        <strain evidence="2">MUT 4182</strain>
    </source>
</reference>
<evidence type="ECO:0000313" key="1">
    <source>
        <dbReference type="EMBL" id="KIO25217.1"/>
    </source>
</evidence>
<dbReference type="AlphaFoldDB" id="A0A0C3LUZ7"/>
<dbReference type="Proteomes" id="UP000054248">
    <property type="component" value="Unassembled WGS sequence"/>
</dbReference>
<accession>A0A0C3LUZ7</accession>
<name>A0A0C3LUZ7_9AGAM</name>